<accession>A0ABT9URB2</accession>
<evidence type="ECO:0000259" key="8">
    <source>
        <dbReference type="PROSITE" id="PS50045"/>
    </source>
</evidence>
<dbReference type="InterPro" id="IPR025662">
    <property type="entry name" value="Sigma_54_int_dom_ATP-bd_1"/>
</dbReference>
<keyword evidence="10" id="KW-1185">Reference proteome</keyword>
<comment type="caution">
    <text evidence="9">The sequence shown here is derived from an EMBL/GenBank/DDBJ whole genome shotgun (WGS) entry which is preliminary data.</text>
</comment>
<dbReference type="InterPro" id="IPR002078">
    <property type="entry name" value="Sigma_54_int"/>
</dbReference>
<dbReference type="SUPFAM" id="SSF46689">
    <property type="entry name" value="Homeodomain-like"/>
    <property type="match status" value="1"/>
</dbReference>
<dbReference type="CDD" id="cd00130">
    <property type="entry name" value="PAS"/>
    <property type="match status" value="1"/>
</dbReference>
<reference evidence="9 10" key="1">
    <citation type="submission" date="2023-07" db="EMBL/GenBank/DDBJ databases">
        <title>Genomic Encyclopedia of Type Strains, Phase IV (KMG-IV): sequencing the most valuable type-strain genomes for metagenomic binning, comparative biology and taxonomic classification.</title>
        <authorList>
            <person name="Goeker M."/>
        </authorList>
    </citation>
    <scope>NUCLEOTIDE SEQUENCE [LARGE SCALE GENOMIC DNA]</scope>
    <source>
        <strain evidence="9 10">DSM 20694</strain>
    </source>
</reference>
<evidence type="ECO:0000256" key="6">
    <source>
        <dbReference type="ARBA" id="ARBA00023163"/>
    </source>
</evidence>
<dbReference type="InterPro" id="IPR025943">
    <property type="entry name" value="Sigma_54_int_dom_ATP-bd_2"/>
</dbReference>
<keyword evidence="3" id="KW-0067">ATP-binding</keyword>
<evidence type="ECO:0000256" key="5">
    <source>
        <dbReference type="ARBA" id="ARBA00023125"/>
    </source>
</evidence>
<dbReference type="Pfam" id="PF25601">
    <property type="entry name" value="AAA_lid_14"/>
    <property type="match status" value="1"/>
</dbReference>
<evidence type="ECO:0000256" key="2">
    <source>
        <dbReference type="ARBA" id="ARBA00022797"/>
    </source>
</evidence>
<dbReference type="InterPro" id="IPR003593">
    <property type="entry name" value="AAA+_ATPase"/>
</dbReference>
<dbReference type="SUPFAM" id="SSF52540">
    <property type="entry name" value="P-loop containing nucleoside triphosphate hydrolases"/>
    <property type="match status" value="1"/>
</dbReference>
<dbReference type="Gene3D" id="1.10.10.60">
    <property type="entry name" value="Homeodomain-like"/>
    <property type="match status" value="1"/>
</dbReference>
<evidence type="ECO:0000313" key="10">
    <source>
        <dbReference type="Proteomes" id="UP001228504"/>
    </source>
</evidence>
<dbReference type="CDD" id="cd00009">
    <property type="entry name" value="AAA"/>
    <property type="match status" value="1"/>
</dbReference>
<organism evidence="9 10">
    <name type="scientific">Eubacterium multiforme</name>
    <dbReference type="NCBI Taxonomy" id="83339"/>
    <lineage>
        <taxon>Bacteria</taxon>
        <taxon>Bacillati</taxon>
        <taxon>Bacillota</taxon>
        <taxon>Clostridia</taxon>
        <taxon>Eubacteriales</taxon>
        <taxon>Eubacteriaceae</taxon>
        <taxon>Eubacterium</taxon>
    </lineage>
</organism>
<dbReference type="PANTHER" id="PTHR32071">
    <property type="entry name" value="TRANSCRIPTIONAL REGULATORY PROTEIN"/>
    <property type="match status" value="1"/>
</dbReference>
<evidence type="ECO:0000256" key="3">
    <source>
        <dbReference type="ARBA" id="ARBA00022840"/>
    </source>
</evidence>
<dbReference type="RefSeq" id="WP_307481588.1">
    <property type="nucleotide sequence ID" value="NZ_JAUSUF010000001.1"/>
</dbReference>
<gene>
    <name evidence="9" type="ORF">J2S18_000001</name>
</gene>
<dbReference type="PANTHER" id="PTHR32071:SF57">
    <property type="entry name" value="C4-DICARBOXYLATE TRANSPORT TRANSCRIPTIONAL REGULATORY PROTEIN DCTD"/>
    <property type="match status" value="1"/>
</dbReference>
<dbReference type="SUPFAM" id="SSF55785">
    <property type="entry name" value="PYP-like sensor domain (PAS domain)"/>
    <property type="match status" value="1"/>
</dbReference>
<proteinExistence type="predicted"/>
<dbReference type="Gene3D" id="3.30.450.20">
    <property type="entry name" value="PAS domain"/>
    <property type="match status" value="1"/>
</dbReference>
<dbReference type="Gene3D" id="3.30.70.260">
    <property type="match status" value="1"/>
</dbReference>
<name>A0ABT9URB2_9FIRM</name>
<evidence type="ECO:0000256" key="7">
    <source>
        <dbReference type="ARBA" id="ARBA00029500"/>
    </source>
</evidence>
<dbReference type="PROSITE" id="PS00675">
    <property type="entry name" value="SIGMA54_INTERACT_1"/>
    <property type="match status" value="1"/>
</dbReference>
<dbReference type="PROSITE" id="PS00688">
    <property type="entry name" value="SIGMA54_INTERACT_3"/>
    <property type="match status" value="1"/>
</dbReference>
<evidence type="ECO:0000256" key="1">
    <source>
        <dbReference type="ARBA" id="ARBA00022741"/>
    </source>
</evidence>
<dbReference type="SMART" id="SM00382">
    <property type="entry name" value="AAA"/>
    <property type="match status" value="1"/>
</dbReference>
<keyword evidence="1" id="KW-0547">Nucleotide-binding</keyword>
<dbReference type="Pfam" id="PF13426">
    <property type="entry name" value="PAS_9"/>
    <property type="match status" value="1"/>
</dbReference>
<dbReference type="InterPro" id="IPR035965">
    <property type="entry name" value="PAS-like_dom_sf"/>
</dbReference>
<keyword evidence="4" id="KW-0805">Transcription regulation</keyword>
<dbReference type="Pfam" id="PF18024">
    <property type="entry name" value="HTH_50"/>
    <property type="match status" value="1"/>
</dbReference>
<dbReference type="Gene3D" id="3.40.50.300">
    <property type="entry name" value="P-loop containing nucleotide triphosphate hydrolases"/>
    <property type="match status" value="1"/>
</dbReference>
<dbReference type="InterPro" id="IPR027417">
    <property type="entry name" value="P-loop_NTPase"/>
</dbReference>
<feature type="domain" description="Sigma-54 factor interaction" evidence="8">
    <location>
        <begin position="208"/>
        <end position="437"/>
    </location>
</feature>
<dbReference type="Pfam" id="PF00158">
    <property type="entry name" value="Sigma54_activat"/>
    <property type="match status" value="1"/>
</dbReference>
<dbReference type="NCBIfam" id="TIGR00229">
    <property type="entry name" value="sensory_box"/>
    <property type="match status" value="1"/>
</dbReference>
<dbReference type="Proteomes" id="UP001228504">
    <property type="component" value="Unassembled WGS sequence"/>
</dbReference>
<sequence>MKKYIRFEIVTEDRLGITLDILKQFYKFDINIIALEVFSKKVFVKMQDAYTSKINFLINGLYKVKGIEKVNTIELLEYEKNEKKLLAIIDAVDDGIMYINRNSEIEIFNRYCEDAFKCKKEQVLGKKINNIVKNESMIQLLNNGGRYDNIEMNLKNDKENNKYLITGIPIKNDNNTTIGVVASIRDVKKAMEIVNVVSNSDDGVFKDIIGSSPSMERVKEIIKSVSKNNSTIMLRGESGTGKELFAKAIHKFSDRKDKSFVPINCAAIPSNLIESELFGYEKGSFTGAIKSKDGLFKEANGGTLFLDEIGELPLLMQAKILRVLQESVVRRIGSNVEERVDVRIVCATNRNLEDMVKKGQFREDLYYRLNVIPIFIPPLRKHIEDIPNLVTFFINKLNKKLNKHILGADIQFINKLLEYNWPGNIRELENIIERSMNLCNEDFLKEEHFIIHFNKDSKLEEDKDNDLINFKSCDDNLKLKNIIEIYEKEAIIKALKKNKTFRKTAIALGVSHTTVINKVKKYGIEWKE</sequence>
<dbReference type="InterPro" id="IPR000014">
    <property type="entry name" value="PAS"/>
</dbReference>
<dbReference type="Gene3D" id="1.10.8.60">
    <property type="match status" value="1"/>
</dbReference>
<keyword evidence="6" id="KW-0804">Transcription</keyword>
<evidence type="ECO:0000313" key="9">
    <source>
        <dbReference type="EMBL" id="MDQ0148084.1"/>
    </source>
</evidence>
<dbReference type="PROSITE" id="PS50045">
    <property type="entry name" value="SIGMA54_INTERACT_4"/>
    <property type="match status" value="1"/>
</dbReference>
<dbReference type="InterPro" id="IPR030828">
    <property type="entry name" value="HTH_TyrR"/>
</dbReference>
<dbReference type="InterPro" id="IPR058031">
    <property type="entry name" value="AAA_lid_NorR"/>
</dbReference>
<keyword evidence="5" id="KW-0238">DNA-binding</keyword>
<dbReference type="InterPro" id="IPR025944">
    <property type="entry name" value="Sigma_54_int_dom_CS"/>
</dbReference>
<dbReference type="InterPro" id="IPR009057">
    <property type="entry name" value="Homeodomain-like_sf"/>
</dbReference>
<evidence type="ECO:0000256" key="4">
    <source>
        <dbReference type="ARBA" id="ARBA00023015"/>
    </source>
</evidence>
<protein>
    <recommendedName>
        <fullName evidence="7">HTH-type transcriptional regulatory protein TyrR</fullName>
    </recommendedName>
</protein>
<dbReference type="EMBL" id="JAUSUF010000001">
    <property type="protein sequence ID" value="MDQ0148084.1"/>
    <property type="molecule type" value="Genomic_DNA"/>
</dbReference>
<keyword evidence="2" id="KW-0058">Aromatic hydrocarbons catabolism</keyword>
<dbReference type="PROSITE" id="PS00676">
    <property type="entry name" value="SIGMA54_INTERACT_2"/>
    <property type="match status" value="1"/>
</dbReference>